<accession>A0A0A9AEH3</accession>
<name>A0A0A9AEH3_ARUDO</name>
<dbReference type="EMBL" id="GBRH01249597">
    <property type="protein sequence ID" value="JAD48298.1"/>
    <property type="molecule type" value="Transcribed_RNA"/>
</dbReference>
<protein>
    <submittedName>
        <fullName evidence="2">Bx9</fullName>
    </submittedName>
</protein>
<reference evidence="2" key="2">
    <citation type="journal article" date="2015" name="Data Brief">
        <title>Shoot transcriptome of the giant reed, Arundo donax.</title>
        <authorList>
            <person name="Barrero R.A."/>
            <person name="Guerrero F.D."/>
            <person name="Moolhuijzen P."/>
            <person name="Goolsby J.A."/>
            <person name="Tidwell J."/>
            <person name="Bellgard S.E."/>
            <person name="Bellgard M.I."/>
        </authorList>
    </citation>
    <scope>NUCLEOTIDE SEQUENCE</scope>
    <source>
        <tissue evidence="2">Shoot tissue taken approximately 20 cm above the soil surface</tissue>
    </source>
</reference>
<feature type="compositionally biased region" description="Low complexity" evidence="1">
    <location>
        <begin position="56"/>
        <end position="71"/>
    </location>
</feature>
<reference evidence="2" key="1">
    <citation type="submission" date="2014-09" db="EMBL/GenBank/DDBJ databases">
        <authorList>
            <person name="Magalhaes I.L.F."/>
            <person name="Oliveira U."/>
            <person name="Santos F.R."/>
            <person name="Vidigal T.H.D.A."/>
            <person name="Brescovit A.D."/>
            <person name="Santos A.J."/>
        </authorList>
    </citation>
    <scope>NUCLEOTIDE SEQUENCE</scope>
    <source>
        <tissue evidence="2">Shoot tissue taken approximately 20 cm above the soil surface</tissue>
    </source>
</reference>
<feature type="region of interest" description="Disordered" evidence="1">
    <location>
        <begin position="42"/>
        <end position="80"/>
    </location>
</feature>
<dbReference type="AlphaFoldDB" id="A0A0A9AEH3"/>
<evidence type="ECO:0000256" key="1">
    <source>
        <dbReference type="SAM" id="MobiDB-lite"/>
    </source>
</evidence>
<proteinExistence type="predicted"/>
<sequence length="112" mass="11881">MYLAVPIWSPKHGRHIIGTPSDTLSTVEFHPLCVTKAQTEGCANTSSCGAHSTIRPLSPISSSSPSGSSPDSKPRTRLGLTTQMNGRLLLARPQASSTNSWVLTAARLPKLT</sequence>
<evidence type="ECO:0000313" key="2">
    <source>
        <dbReference type="EMBL" id="JAD48298.1"/>
    </source>
</evidence>
<organism evidence="2">
    <name type="scientific">Arundo donax</name>
    <name type="common">Giant reed</name>
    <name type="synonym">Donax arundinaceus</name>
    <dbReference type="NCBI Taxonomy" id="35708"/>
    <lineage>
        <taxon>Eukaryota</taxon>
        <taxon>Viridiplantae</taxon>
        <taxon>Streptophyta</taxon>
        <taxon>Embryophyta</taxon>
        <taxon>Tracheophyta</taxon>
        <taxon>Spermatophyta</taxon>
        <taxon>Magnoliopsida</taxon>
        <taxon>Liliopsida</taxon>
        <taxon>Poales</taxon>
        <taxon>Poaceae</taxon>
        <taxon>PACMAD clade</taxon>
        <taxon>Arundinoideae</taxon>
        <taxon>Arundineae</taxon>
        <taxon>Arundo</taxon>
    </lineage>
</organism>